<evidence type="ECO:0000256" key="2">
    <source>
        <dbReference type="ARBA" id="ARBA00023125"/>
    </source>
</evidence>
<dbReference type="InterPro" id="IPR050109">
    <property type="entry name" value="HTH-type_TetR-like_transc_reg"/>
</dbReference>
<feature type="domain" description="HTH tetR-type" evidence="5">
    <location>
        <begin position="12"/>
        <end position="72"/>
    </location>
</feature>
<reference evidence="6 7" key="1">
    <citation type="submission" date="2016-10" db="EMBL/GenBank/DDBJ databases">
        <authorList>
            <person name="de Groot N.N."/>
        </authorList>
    </citation>
    <scope>NUCLEOTIDE SEQUENCE [LARGE SCALE GENOMIC DNA]</scope>
    <source>
        <strain evidence="6 7">CGMCC 1.9157</strain>
    </source>
</reference>
<gene>
    <name evidence="6" type="ORF">SAMN04488056_10111</name>
</gene>
<evidence type="ECO:0000256" key="4">
    <source>
        <dbReference type="PROSITE-ProRule" id="PRU00335"/>
    </source>
</evidence>
<dbReference type="Gene3D" id="1.10.10.60">
    <property type="entry name" value="Homeodomain-like"/>
    <property type="match status" value="1"/>
</dbReference>
<dbReference type="SUPFAM" id="SSF48498">
    <property type="entry name" value="Tetracyclin repressor-like, C-terminal domain"/>
    <property type="match status" value="1"/>
</dbReference>
<dbReference type="Pfam" id="PF09209">
    <property type="entry name" value="CecR_C"/>
    <property type="match status" value="1"/>
</dbReference>
<evidence type="ECO:0000256" key="3">
    <source>
        <dbReference type="ARBA" id="ARBA00023163"/>
    </source>
</evidence>
<dbReference type="Gene3D" id="1.10.357.10">
    <property type="entry name" value="Tetracycline Repressor, domain 2"/>
    <property type="match status" value="1"/>
</dbReference>
<dbReference type="STRING" id="655353.SAMN04488056_10111"/>
<name>A0A1I4ZB01_9HYPH</name>
<proteinExistence type="predicted"/>
<sequence>MEQRQDTSQRGQLTRQALIEAGCLLFGQKGFHLTSTRELASAAGVNQALIGFHFGGKEGLYSAVLDYVEAQLSARLMPSKDTVHGLQASEGTPEERTICSLAIGEMIDNLVDVLIEPELETWVCVILQEQQEDSAAHERVFENFVAPHFACLLDLVSRLRPDSSETDNRLTTTILIGQVLAFRPARSLILKHMKWETIGPEQARAIKDAVRRNVTLPLVSRKE</sequence>
<keyword evidence="7" id="KW-1185">Reference proteome</keyword>
<dbReference type="PRINTS" id="PR00455">
    <property type="entry name" value="HTHTETR"/>
</dbReference>
<dbReference type="Proteomes" id="UP000199236">
    <property type="component" value="Unassembled WGS sequence"/>
</dbReference>
<dbReference type="RefSeq" id="WP_090067609.1">
    <property type="nucleotide sequence ID" value="NZ_FOVR01000001.1"/>
</dbReference>
<dbReference type="OrthoDB" id="2356263at2"/>
<keyword evidence="3" id="KW-0804">Transcription</keyword>
<accession>A0A1I4ZB01</accession>
<dbReference type="InterPro" id="IPR036271">
    <property type="entry name" value="Tet_transcr_reg_TetR-rel_C_sf"/>
</dbReference>
<dbReference type="InterPro" id="IPR015292">
    <property type="entry name" value="Tscrpt_reg_YbiH_C"/>
</dbReference>
<evidence type="ECO:0000313" key="7">
    <source>
        <dbReference type="Proteomes" id="UP000199236"/>
    </source>
</evidence>
<dbReference type="InterPro" id="IPR001647">
    <property type="entry name" value="HTH_TetR"/>
</dbReference>
<dbReference type="Pfam" id="PF00440">
    <property type="entry name" value="TetR_N"/>
    <property type="match status" value="1"/>
</dbReference>
<dbReference type="InterPro" id="IPR009057">
    <property type="entry name" value="Homeodomain-like_sf"/>
</dbReference>
<keyword evidence="2 4" id="KW-0238">DNA-binding</keyword>
<dbReference type="PANTHER" id="PTHR30055">
    <property type="entry name" value="HTH-TYPE TRANSCRIPTIONAL REGULATOR RUTR"/>
    <property type="match status" value="1"/>
</dbReference>
<evidence type="ECO:0000256" key="1">
    <source>
        <dbReference type="ARBA" id="ARBA00023015"/>
    </source>
</evidence>
<dbReference type="PROSITE" id="PS50977">
    <property type="entry name" value="HTH_TETR_2"/>
    <property type="match status" value="1"/>
</dbReference>
<dbReference type="GO" id="GO:0000976">
    <property type="term" value="F:transcription cis-regulatory region binding"/>
    <property type="evidence" value="ECO:0007669"/>
    <property type="project" value="TreeGrafter"/>
</dbReference>
<evidence type="ECO:0000313" key="6">
    <source>
        <dbReference type="EMBL" id="SFN47139.1"/>
    </source>
</evidence>
<feature type="DNA-binding region" description="H-T-H motif" evidence="4">
    <location>
        <begin position="35"/>
        <end position="54"/>
    </location>
</feature>
<protein>
    <submittedName>
        <fullName evidence="6">Transcriptional regulator, TetR family</fullName>
    </submittedName>
</protein>
<dbReference type="SUPFAM" id="SSF46689">
    <property type="entry name" value="Homeodomain-like"/>
    <property type="match status" value="1"/>
</dbReference>
<dbReference type="GO" id="GO:0003700">
    <property type="term" value="F:DNA-binding transcription factor activity"/>
    <property type="evidence" value="ECO:0007669"/>
    <property type="project" value="TreeGrafter"/>
</dbReference>
<dbReference type="PANTHER" id="PTHR30055:SF234">
    <property type="entry name" value="HTH-TYPE TRANSCRIPTIONAL REGULATOR BETI"/>
    <property type="match status" value="1"/>
</dbReference>
<keyword evidence="1" id="KW-0805">Transcription regulation</keyword>
<dbReference type="AlphaFoldDB" id="A0A1I4ZB01"/>
<dbReference type="EMBL" id="FOVR01000001">
    <property type="protein sequence ID" value="SFN47139.1"/>
    <property type="molecule type" value="Genomic_DNA"/>
</dbReference>
<organism evidence="6 7">
    <name type="scientific">Cohaesibacter marisflavi</name>
    <dbReference type="NCBI Taxonomy" id="655353"/>
    <lineage>
        <taxon>Bacteria</taxon>
        <taxon>Pseudomonadati</taxon>
        <taxon>Pseudomonadota</taxon>
        <taxon>Alphaproteobacteria</taxon>
        <taxon>Hyphomicrobiales</taxon>
        <taxon>Cohaesibacteraceae</taxon>
    </lineage>
</organism>
<evidence type="ECO:0000259" key="5">
    <source>
        <dbReference type="PROSITE" id="PS50977"/>
    </source>
</evidence>